<dbReference type="Pfam" id="PF07690">
    <property type="entry name" value="MFS_1"/>
    <property type="match status" value="1"/>
</dbReference>
<evidence type="ECO:0000256" key="2">
    <source>
        <dbReference type="ARBA" id="ARBA00022448"/>
    </source>
</evidence>
<proteinExistence type="predicted"/>
<evidence type="ECO:0000256" key="6">
    <source>
        <dbReference type="SAM" id="Phobius"/>
    </source>
</evidence>
<keyword evidence="5 6" id="KW-0472">Membrane</keyword>
<organism evidence="8 9">
    <name type="scientific">Lentinula raphanica</name>
    <dbReference type="NCBI Taxonomy" id="153919"/>
    <lineage>
        <taxon>Eukaryota</taxon>
        <taxon>Fungi</taxon>
        <taxon>Dikarya</taxon>
        <taxon>Basidiomycota</taxon>
        <taxon>Agaricomycotina</taxon>
        <taxon>Agaricomycetes</taxon>
        <taxon>Agaricomycetidae</taxon>
        <taxon>Agaricales</taxon>
        <taxon>Marasmiineae</taxon>
        <taxon>Omphalotaceae</taxon>
        <taxon>Lentinula</taxon>
    </lineage>
</organism>
<dbReference type="AlphaFoldDB" id="A0AA38PI26"/>
<dbReference type="InterPro" id="IPR020846">
    <property type="entry name" value="MFS_dom"/>
</dbReference>
<reference evidence="8" key="1">
    <citation type="submission" date="2022-08" db="EMBL/GenBank/DDBJ databases">
        <authorList>
            <consortium name="DOE Joint Genome Institute"/>
            <person name="Min B."/>
            <person name="Riley R."/>
            <person name="Sierra-Patev S."/>
            <person name="Naranjo-Ortiz M."/>
            <person name="Looney B."/>
            <person name="Konkel Z."/>
            <person name="Slot J.C."/>
            <person name="Sakamoto Y."/>
            <person name="Steenwyk J.L."/>
            <person name="Rokas A."/>
            <person name="Carro J."/>
            <person name="Camarero S."/>
            <person name="Ferreira P."/>
            <person name="Molpeceres G."/>
            <person name="Ruiz-Duenas F.J."/>
            <person name="Serrano A."/>
            <person name="Henrissat B."/>
            <person name="Drula E."/>
            <person name="Hughes K.W."/>
            <person name="Mata J.L."/>
            <person name="Ishikawa N.K."/>
            <person name="Vargas-Isla R."/>
            <person name="Ushijima S."/>
            <person name="Smith C.A."/>
            <person name="Ahrendt S."/>
            <person name="Andreopoulos W."/>
            <person name="He G."/>
            <person name="Labutti K."/>
            <person name="Lipzen A."/>
            <person name="Ng V."/>
            <person name="Sandor L."/>
            <person name="Barry K."/>
            <person name="Martinez A.T."/>
            <person name="Xiao Y."/>
            <person name="Gibbons J.G."/>
            <person name="Terashima K."/>
            <person name="Hibbett D.S."/>
            <person name="Grigoriev I.V."/>
        </authorList>
    </citation>
    <scope>NUCLEOTIDE SEQUENCE</scope>
    <source>
        <strain evidence="8">TFB9207</strain>
    </source>
</reference>
<dbReference type="SUPFAM" id="SSF103473">
    <property type="entry name" value="MFS general substrate transporter"/>
    <property type="match status" value="1"/>
</dbReference>
<keyword evidence="3 6" id="KW-0812">Transmembrane</keyword>
<keyword evidence="9" id="KW-1185">Reference proteome</keyword>
<feature type="transmembrane region" description="Helical" evidence="6">
    <location>
        <begin position="163"/>
        <end position="186"/>
    </location>
</feature>
<gene>
    <name evidence="8" type="ORF">F5878DRAFT_691503</name>
</gene>
<dbReference type="GO" id="GO:0022857">
    <property type="term" value="F:transmembrane transporter activity"/>
    <property type="evidence" value="ECO:0007669"/>
    <property type="project" value="InterPro"/>
</dbReference>
<evidence type="ECO:0000256" key="5">
    <source>
        <dbReference type="ARBA" id="ARBA00023136"/>
    </source>
</evidence>
<dbReference type="PRINTS" id="PR01035">
    <property type="entry name" value="TCRTETA"/>
</dbReference>
<feature type="transmembrane region" description="Helical" evidence="6">
    <location>
        <begin position="318"/>
        <end position="337"/>
    </location>
</feature>
<evidence type="ECO:0000256" key="3">
    <source>
        <dbReference type="ARBA" id="ARBA00022692"/>
    </source>
</evidence>
<evidence type="ECO:0000256" key="1">
    <source>
        <dbReference type="ARBA" id="ARBA00004141"/>
    </source>
</evidence>
<comment type="caution">
    <text evidence="8">The sequence shown here is derived from an EMBL/GenBank/DDBJ whole genome shotgun (WGS) entry which is preliminary data.</text>
</comment>
<dbReference type="Gene3D" id="1.20.1250.20">
    <property type="entry name" value="MFS general substrate transporter like domains"/>
    <property type="match status" value="1"/>
</dbReference>
<name>A0AA38PI26_9AGAR</name>
<feature type="transmembrane region" description="Helical" evidence="6">
    <location>
        <begin position="206"/>
        <end position="228"/>
    </location>
</feature>
<dbReference type="EMBL" id="MU805978">
    <property type="protein sequence ID" value="KAJ3843337.1"/>
    <property type="molecule type" value="Genomic_DNA"/>
</dbReference>
<dbReference type="InterPro" id="IPR036259">
    <property type="entry name" value="MFS_trans_sf"/>
</dbReference>
<keyword evidence="2" id="KW-0813">Transport</keyword>
<dbReference type="InterPro" id="IPR001958">
    <property type="entry name" value="Tet-R_TetA/multi-R_MdtG-like"/>
</dbReference>
<dbReference type="InterPro" id="IPR011701">
    <property type="entry name" value="MFS"/>
</dbReference>
<evidence type="ECO:0000259" key="7">
    <source>
        <dbReference type="PROSITE" id="PS50850"/>
    </source>
</evidence>
<dbReference type="GO" id="GO:0016020">
    <property type="term" value="C:membrane"/>
    <property type="evidence" value="ECO:0007669"/>
    <property type="project" value="UniProtKB-SubCell"/>
</dbReference>
<feature type="transmembrane region" description="Helical" evidence="6">
    <location>
        <begin position="462"/>
        <end position="482"/>
    </location>
</feature>
<protein>
    <submittedName>
        <fullName evidence="8">Major facilitator superfamily multidrug-resistance, DHA1 sub-family</fullName>
    </submittedName>
</protein>
<feature type="transmembrane region" description="Helical" evidence="6">
    <location>
        <begin position="78"/>
        <end position="94"/>
    </location>
</feature>
<dbReference type="PROSITE" id="PS50850">
    <property type="entry name" value="MFS"/>
    <property type="match status" value="1"/>
</dbReference>
<feature type="transmembrane region" description="Helical" evidence="6">
    <location>
        <begin position="349"/>
        <end position="371"/>
    </location>
</feature>
<feature type="domain" description="Major facilitator superfamily (MFS) profile" evidence="7">
    <location>
        <begin position="33"/>
        <end position="491"/>
    </location>
</feature>
<dbReference type="PANTHER" id="PTHR23504:SF15">
    <property type="entry name" value="MAJOR FACILITATOR SUPERFAMILY (MFS) PROFILE DOMAIN-CONTAINING PROTEIN"/>
    <property type="match status" value="1"/>
</dbReference>
<feature type="non-terminal residue" evidence="8">
    <location>
        <position position="1"/>
    </location>
</feature>
<evidence type="ECO:0000256" key="4">
    <source>
        <dbReference type="ARBA" id="ARBA00022989"/>
    </source>
</evidence>
<dbReference type="Proteomes" id="UP001163846">
    <property type="component" value="Unassembled WGS sequence"/>
</dbReference>
<accession>A0AA38PI26</accession>
<feature type="transmembrane region" description="Helical" evidence="6">
    <location>
        <begin position="434"/>
        <end position="456"/>
    </location>
</feature>
<evidence type="ECO:0000313" key="9">
    <source>
        <dbReference type="Proteomes" id="UP001163846"/>
    </source>
</evidence>
<dbReference type="PANTHER" id="PTHR23504">
    <property type="entry name" value="MAJOR FACILITATOR SUPERFAMILY DOMAIN-CONTAINING PROTEIN 10"/>
    <property type="match status" value="1"/>
</dbReference>
<evidence type="ECO:0000313" key="8">
    <source>
        <dbReference type="EMBL" id="KAJ3843337.1"/>
    </source>
</evidence>
<feature type="transmembrane region" description="Helical" evidence="6">
    <location>
        <begin position="391"/>
        <end position="413"/>
    </location>
</feature>
<feature type="transmembrane region" description="Helical" evidence="6">
    <location>
        <begin position="106"/>
        <end position="123"/>
    </location>
</feature>
<sequence length="499" mass="54834">SPSNDETQPLLRNDTENALGSVSEYRVPLSFSQLAVLCFLRMLDPLNFTQIFPYINEFVSRLNLTEDPSQIGFYSGELRFYIFALCQLVAIYPWSSLSDRSGRRPVIIAGTLGLAISTILFGVSNSFLAAMISRALAGLFSGNVPIIPTVLCEITDPESEHFVFPFFGIFWPLGMILGPLVGGSLSDITTKYPMLPDHSILEAYPYLLPCLVIAAINLFGMFSAYYFLHEVCLILSCHSHVILMFGQILQTCTPEKRTNFTDAKSLSTKDLLANRMIRGLCTSACFLSFVTTAFDVVFVLFCYAPIQKGGLGLETSEIGYALAISGVVAAFFQLILMPALLRRVDHAKCYHFTIAVWPAVFLLLPSLNVLARNLASTGGMDRTTDEMASTTLLWIGIGCVLVLARIGFLPYTINTLLIKKYGPSASSLGASNGLLQFFICLSRSFSPFMSSSLFVISVEKNIFLGYGWAVVLSMISLGSTYFSGKIMAESTRIQTSRNC</sequence>
<feature type="transmembrane region" description="Helical" evidence="6">
    <location>
        <begin position="284"/>
        <end position="306"/>
    </location>
</feature>
<keyword evidence="4 6" id="KW-1133">Transmembrane helix</keyword>
<comment type="subcellular location">
    <subcellularLocation>
        <location evidence="1">Membrane</location>
        <topology evidence="1">Multi-pass membrane protein</topology>
    </subcellularLocation>
</comment>